<dbReference type="Pfam" id="PF03600">
    <property type="entry name" value="CitMHS"/>
    <property type="match status" value="1"/>
</dbReference>
<accession>A0ABW3L6G0</accession>
<feature type="domain" description="RCK C-terminal" evidence="8">
    <location>
        <begin position="296"/>
        <end position="383"/>
    </location>
</feature>
<dbReference type="PROSITE" id="PS01271">
    <property type="entry name" value="NA_SULFATE"/>
    <property type="match status" value="1"/>
</dbReference>
<evidence type="ECO:0000256" key="3">
    <source>
        <dbReference type="ARBA" id="ARBA00022692"/>
    </source>
</evidence>
<feature type="transmembrane region" description="Helical" evidence="7">
    <location>
        <begin position="93"/>
        <end position="113"/>
    </location>
</feature>
<evidence type="ECO:0000256" key="1">
    <source>
        <dbReference type="ARBA" id="ARBA00004141"/>
    </source>
</evidence>
<feature type="transmembrane region" description="Helical" evidence="7">
    <location>
        <begin position="133"/>
        <end position="158"/>
    </location>
</feature>
<gene>
    <name evidence="9" type="ORF">ACFQ2J_13435</name>
</gene>
<evidence type="ECO:0000313" key="9">
    <source>
        <dbReference type="EMBL" id="MFD1020184.1"/>
    </source>
</evidence>
<proteinExistence type="predicted"/>
<keyword evidence="10" id="KW-1185">Reference proteome</keyword>
<feature type="transmembrane region" description="Helical" evidence="7">
    <location>
        <begin position="502"/>
        <end position="520"/>
    </location>
</feature>
<feature type="transmembrane region" description="Helical" evidence="7">
    <location>
        <begin position="400"/>
        <end position="433"/>
    </location>
</feature>
<feature type="transmembrane region" description="Helical" evidence="7">
    <location>
        <begin position="5"/>
        <end position="22"/>
    </location>
</feature>
<evidence type="ECO:0000256" key="5">
    <source>
        <dbReference type="ARBA" id="ARBA00022989"/>
    </source>
</evidence>
<evidence type="ECO:0000256" key="4">
    <source>
        <dbReference type="ARBA" id="ARBA00022737"/>
    </source>
</evidence>
<dbReference type="Proteomes" id="UP001596990">
    <property type="component" value="Unassembled WGS sequence"/>
</dbReference>
<evidence type="ECO:0000256" key="2">
    <source>
        <dbReference type="ARBA" id="ARBA00022448"/>
    </source>
</evidence>
<dbReference type="PROSITE" id="PS51202">
    <property type="entry name" value="RCK_C"/>
    <property type="match status" value="2"/>
</dbReference>
<feature type="transmembrane region" description="Helical" evidence="7">
    <location>
        <begin position="476"/>
        <end position="496"/>
    </location>
</feature>
<name>A0ABW3L6G0_9BACI</name>
<keyword evidence="5 7" id="KW-1133">Transmembrane helix</keyword>
<dbReference type="InterPro" id="IPR051679">
    <property type="entry name" value="DASS-Related_Transporters"/>
</dbReference>
<evidence type="ECO:0000259" key="8">
    <source>
        <dbReference type="PROSITE" id="PS51202"/>
    </source>
</evidence>
<dbReference type="PANTHER" id="PTHR43652:SF2">
    <property type="entry name" value="BASIC AMINO ACID ANTIPORTER YFCC-RELATED"/>
    <property type="match status" value="1"/>
</dbReference>
<evidence type="ECO:0000256" key="6">
    <source>
        <dbReference type="ARBA" id="ARBA00023136"/>
    </source>
</evidence>
<keyword evidence="6 7" id="KW-0472">Membrane</keyword>
<keyword evidence="3 7" id="KW-0812">Transmembrane</keyword>
<keyword evidence="2" id="KW-0813">Transport</keyword>
<feature type="transmembrane region" description="Helical" evidence="7">
    <location>
        <begin position="170"/>
        <end position="192"/>
    </location>
</feature>
<organism evidence="9 10">
    <name type="scientific">Thalassobacillus hwangdonensis</name>
    <dbReference type="NCBI Taxonomy" id="546108"/>
    <lineage>
        <taxon>Bacteria</taxon>
        <taxon>Bacillati</taxon>
        <taxon>Bacillota</taxon>
        <taxon>Bacilli</taxon>
        <taxon>Bacillales</taxon>
        <taxon>Bacillaceae</taxon>
        <taxon>Thalassobacillus</taxon>
    </lineage>
</organism>
<feature type="transmembrane region" description="Helical" evidence="7">
    <location>
        <begin position="527"/>
        <end position="548"/>
    </location>
</feature>
<dbReference type="EMBL" id="JBHTKL010000005">
    <property type="protein sequence ID" value="MFD1020184.1"/>
    <property type="molecule type" value="Genomic_DNA"/>
</dbReference>
<sequence>MDMILVIIGIILMLVGLFFEIARPDLLVFFTLFFFMLTGVVTTSEALVGFSNEGMLTIGLLFIIAGVFERSGLVERLVSSLLKDASTRESALFRLLVPISAFSAFLNNTPIVVTLTPIVRKWASDHDISPSKFLIPISYASILGGTITLMGTSTNLVVHGLLLDFGESGFSFFTLAWIGLPITILGLLYMIFIGHHLLPNHKSLIEKVRENTKDYLSEMVVTEEFPYIGQSIEEAQLRNLKGLYLIEIIRGKERISPVTSKTIVQGGDRLIFSGMISTIADLQKRKGLQLDTGTDLTLDDIKNGSSQLVEIVVSHQSSLLGRTIKASRFRERYDAAVLAVHRNDEKVQGKIGEIIPKSGDLMLLIAGSDFKQNIEERRDFYLTSPVGDAKFQESENKGWVALIVMLFMIGLVTFNILSIFKAMVITTGLLLALKILTPHQAKTSTQFQVLLLIASALGIGNVIIQTGTGEWLANGLMGLLAPYGIIAILITLYLLTNLFTELITNNAAAVIMFPIGYEVATQSNMDPLGMAVLVAVAASASFLSPIGYQTNLIVYGPGGYAFKDYLKTGLPLTLIVMVTTISIVFFKFI</sequence>
<dbReference type="SUPFAM" id="SSF116726">
    <property type="entry name" value="TrkA C-terminal domain-like"/>
    <property type="match status" value="2"/>
</dbReference>
<dbReference type="Gene3D" id="3.30.70.1450">
    <property type="entry name" value="Regulator of K+ conductance, C-terminal domain"/>
    <property type="match status" value="2"/>
</dbReference>
<keyword evidence="4" id="KW-0677">Repeat</keyword>
<evidence type="ECO:0000313" key="10">
    <source>
        <dbReference type="Proteomes" id="UP001596990"/>
    </source>
</evidence>
<comment type="subcellular location">
    <subcellularLocation>
        <location evidence="1">Membrane</location>
        <topology evidence="1">Multi-pass membrane protein</topology>
    </subcellularLocation>
</comment>
<reference evidence="10" key="1">
    <citation type="journal article" date="2019" name="Int. J. Syst. Evol. Microbiol.">
        <title>The Global Catalogue of Microorganisms (GCM) 10K type strain sequencing project: providing services to taxonomists for standard genome sequencing and annotation.</title>
        <authorList>
            <consortium name="The Broad Institute Genomics Platform"/>
            <consortium name="The Broad Institute Genome Sequencing Center for Infectious Disease"/>
            <person name="Wu L."/>
            <person name="Ma J."/>
        </authorList>
    </citation>
    <scope>NUCLEOTIDE SEQUENCE [LARGE SCALE GENOMIC DNA]</scope>
    <source>
        <strain evidence="10">CCUG 56607</strain>
    </source>
</reference>
<protein>
    <submittedName>
        <fullName evidence="9">SLC13 family permease</fullName>
    </submittedName>
</protein>
<dbReference type="InterPro" id="IPR036721">
    <property type="entry name" value="RCK_C_sf"/>
</dbReference>
<dbReference type="InterPro" id="IPR031312">
    <property type="entry name" value="Na/sul_symport_CS"/>
</dbReference>
<dbReference type="InterPro" id="IPR004680">
    <property type="entry name" value="Cit_transptr-like_dom"/>
</dbReference>
<dbReference type="InterPro" id="IPR006037">
    <property type="entry name" value="RCK_C"/>
</dbReference>
<evidence type="ECO:0000256" key="7">
    <source>
        <dbReference type="SAM" id="Phobius"/>
    </source>
</evidence>
<feature type="domain" description="RCK C-terminal" evidence="8">
    <location>
        <begin position="203"/>
        <end position="288"/>
    </location>
</feature>
<comment type="caution">
    <text evidence="9">The sequence shown here is derived from an EMBL/GenBank/DDBJ whole genome shotgun (WGS) entry which is preliminary data.</text>
</comment>
<dbReference type="PANTHER" id="PTHR43652">
    <property type="entry name" value="BASIC AMINO ACID ANTIPORTER YFCC-RELATED"/>
    <property type="match status" value="1"/>
</dbReference>
<feature type="transmembrane region" description="Helical" evidence="7">
    <location>
        <begin position="568"/>
        <end position="586"/>
    </location>
</feature>
<feature type="transmembrane region" description="Helical" evidence="7">
    <location>
        <begin position="28"/>
        <end position="48"/>
    </location>
</feature>
<feature type="transmembrane region" description="Helical" evidence="7">
    <location>
        <begin position="445"/>
        <end position="464"/>
    </location>
</feature>
<dbReference type="Pfam" id="PF02080">
    <property type="entry name" value="TrkA_C"/>
    <property type="match status" value="2"/>
</dbReference>